<feature type="modified residue" description="4-aspartylphosphate" evidence="6">
    <location>
        <position position="1140"/>
    </location>
</feature>
<dbReference type="SUPFAM" id="SSF46689">
    <property type="entry name" value="Homeodomain-like"/>
    <property type="match status" value="1"/>
</dbReference>
<dbReference type="PANTHER" id="PTHR43547">
    <property type="entry name" value="TWO-COMPONENT HISTIDINE KINASE"/>
    <property type="match status" value="1"/>
</dbReference>
<dbReference type="SMART" id="SM00388">
    <property type="entry name" value="HisKA"/>
    <property type="match status" value="1"/>
</dbReference>
<dbReference type="InterPro" id="IPR003661">
    <property type="entry name" value="HisK_dim/P_dom"/>
</dbReference>
<proteinExistence type="predicted"/>
<evidence type="ECO:0000259" key="8">
    <source>
        <dbReference type="PROSITE" id="PS50109"/>
    </source>
</evidence>
<dbReference type="Pfam" id="PF07494">
    <property type="entry name" value="Reg_prop"/>
    <property type="match status" value="7"/>
</dbReference>
<evidence type="ECO:0000256" key="4">
    <source>
        <dbReference type="ARBA" id="ARBA00023015"/>
    </source>
</evidence>
<accession>A0ABW4WYK9</accession>
<feature type="domain" description="HTH araC/xylS-type" evidence="7">
    <location>
        <begin position="1239"/>
        <end position="1338"/>
    </location>
</feature>
<dbReference type="Gene3D" id="1.10.287.130">
    <property type="match status" value="1"/>
</dbReference>
<dbReference type="SMART" id="SM00342">
    <property type="entry name" value="HTH_ARAC"/>
    <property type="match status" value="1"/>
</dbReference>
<evidence type="ECO:0000259" key="9">
    <source>
        <dbReference type="PROSITE" id="PS50110"/>
    </source>
</evidence>
<keyword evidence="4" id="KW-0805">Transcription regulation</keyword>
<dbReference type="InterPro" id="IPR011123">
    <property type="entry name" value="Y_Y_Y"/>
</dbReference>
<dbReference type="InterPro" id="IPR011110">
    <property type="entry name" value="Reg_prop"/>
</dbReference>
<evidence type="ECO:0000256" key="6">
    <source>
        <dbReference type="PROSITE-ProRule" id="PRU00169"/>
    </source>
</evidence>
<dbReference type="InterPro" id="IPR005467">
    <property type="entry name" value="His_kinase_dom"/>
</dbReference>
<dbReference type="PROSITE" id="PS01124">
    <property type="entry name" value="HTH_ARAC_FAMILY_2"/>
    <property type="match status" value="1"/>
</dbReference>
<dbReference type="SUPFAM" id="SSF52172">
    <property type="entry name" value="CheY-like"/>
    <property type="match status" value="1"/>
</dbReference>
<feature type="domain" description="Response regulatory" evidence="9">
    <location>
        <begin position="1092"/>
        <end position="1207"/>
    </location>
</feature>
<feature type="domain" description="Histidine kinase" evidence="8">
    <location>
        <begin position="823"/>
        <end position="1039"/>
    </location>
</feature>
<evidence type="ECO:0000259" key="7">
    <source>
        <dbReference type="PROSITE" id="PS01124"/>
    </source>
</evidence>
<dbReference type="InterPro" id="IPR036097">
    <property type="entry name" value="HisK_dim/P_sf"/>
</dbReference>
<dbReference type="SUPFAM" id="SSF47384">
    <property type="entry name" value="Homodimeric domain of signal transducing histidine kinase"/>
    <property type="match status" value="1"/>
</dbReference>
<dbReference type="Gene3D" id="3.30.565.10">
    <property type="entry name" value="Histidine kinase-like ATPase, C-terminal domain"/>
    <property type="match status" value="1"/>
</dbReference>
<dbReference type="Gene3D" id="2.130.10.10">
    <property type="entry name" value="YVTN repeat-like/Quinoprotein amine dehydrogenase"/>
    <property type="match status" value="2"/>
</dbReference>
<keyword evidence="11" id="KW-1185">Reference proteome</keyword>
<dbReference type="SMART" id="SM00448">
    <property type="entry name" value="REC"/>
    <property type="match status" value="1"/>
</dbReference>
<dbReference type="InterPro" id="IPR013783">
    <property type="entry name" value="Ig-like_fold"/>
</dbReference>
<dbReference type="InterPro" id="IPR004358">
    <property type="entry name" value="Sig_transdc_His_kin-like_C"/>
</dbReference>
<dbReference type="SMART" id="SM00387">
    <property type="entry name" value="HATPase_c"/>
    <property type="match status" value="1"/>
</dbReference>
<dbReference type="Pfam" id="PF00512">
    <property type="entry name" value="HisKA"/>
    <property type="match status" value="1"/>
</dbReference>
<keyword evidence="5" id="KW-0804">Transcription</keyword>
<dbReference type="InterPro" id="IPR009057">
    <property type="entry name" value="Homeodomain-like_sf"/>
</dbReference>
<dbReference type="Pfam" id="PF12833">
    <property type="entry name" value="HTH_18"/>
    <property type="match status" value="1"/>
</dbReference>
<dbReference type="CDD" id="cd00082">
    <property type="entry name" value="HisKA"/>
    <property type="match status" value="1"/>
</dbReference>
<dbReference type="EC" id="2.7.13.3" evidence="2"/>
<dbReference type="Gene3D" id="2.60.40.10">
    <property type="entry name" value="Immunoglobulins"/>
    <property type="match status" value="1"/>
</dbReference>
<dbReference type="InterPro" id="IPR003594">
    <property type="entry name" value="HATPase_dom"/>
</dbReference>
<keyword evidence="3 6" id="KW-0597">Phosphoprotein</keyword>
<protein>
    <recommendedName>
        <fullName evidence="2">histidine kinase</fullName>
        <ecNumber evidence="2">2.7.13.3</ecNumber>
    </recommendedName>
</protein>
<gene>
    <name evidence="10" type="ORF">ACFSKU_13095</name>
</gene>
<dbReference type="PROSITE" id="PS50110">
    <property type="entry name" value="RESPONSE_REGULATORY"/>
    <property type="match status" value="1"/>
</dbReference>
<dbReference type="InterPro" id="IPR001789">
    <property type="entry name" value="Sig_transdc_resp-reg_receiver"/>
</dbReference>
<comment type="catalytic activity">
    <reaction evidence="1">
        <text>ATP + protein L-histidine = ADP + protein N-phospho-L-histidine.</text>
        <dbReference type="EC" id="2.7.13.3"/>
    </reaction>
</comment>
<dbReference type="Pfam" id="PF07495">
    <property type="entry name" value="Y_Y_Y"/>
    <property type="match status" value="1"/>
</dbReference>
<dbReference type="InterPro" id="IPR018060">
    <property type="entry name" value="HTH_AraC"/>
</dbReference>
<dbReference type="Pfam" id="PF02518">
    <property type="entry name" value="HATPase_c"/>
    <property type="match status" value="1"/>
</dbReference>
<dbReference type="SUPFAM" id="SSF63829">
    <property type="entry name" value="Calcium-dependent phosphotriesterase"/>
    <property type="match status" value="3"/>
</dbReference>
<organism evidence="10 11">
    <name type="scientific">Pontibacter silvestris</name>
    <dbReference type="NCBI Taxonomy" id="2305183"/>
    <lineage>
        <taxon>Bacteria</taxon>
        <taxon>Pseudomonadati</taxon>
        <taxon>Bacteroidota</taxon>
        <taxon>Cytophagia</taxon>
        <taxon>Cytophagales</taxon>
        <taxon>Hymenobacteraceae</taxon>
        <taxon>Pontibacter</taxon>
    </lineage>
</organism>
<evidence type="ECO:0000313" key="10">
    <source>
        <dbReference type="EMBL" id="MFD2067824.1"/>
    </source>
</evidence>
<comment type="caution">
    <text evidence="10">The sequence shown here is derived from an EMBL/GenBank/DDBJ whole genome shotgun (WGS) entry which is preliminary data.</text>
</comment>
<dbReference type="Pfam" id="PF00072">
    <property type="entry name" value="Response_reg"/>
    <property type="match status" value="1"/>
</dbReference>
<dbReference type="RefSeq" id="WP_229958674.1">
    <property type="nucleotide sequence ID" value="NZ_JAJJWI010000003.1"/>
</dbReference>
<dbReference type="SUPFAM" id="SSF55874">
    <property type="entry name" value="ATPase domain of HSP90 chaperone/DNA topoisomerase II/histidine kinase"/>
    <property type="match status" value="1"/>
</dbReference>
<dbReference type="PROSITE" id="PS50109">
    <property type="entry name" value="HIS_KIN"/>
    <property type="match status" value="1"/>
</dbReference>
<sequence>MKLTISLLFLFLSICYKGLPQSFGVLGIEHGLSNNTVNTIYKDRLGFMWFGTDDGLNKYDGYEFHVYRNRINDTTSLIHNQINTVSGDSSGNLWIGTKKGLCTFNPNTSKFSLAYYYPLTQTDRKKLDAEVVEIAVDREGSLYLATVGLGLLTSNKLSRGFRQTPLQPAPAAFKPYSVRALHIDSKGRVWVMIQNIGLHRFDPQKSEFQLISSVVKSANVIKADSGNVLWIGTDNGLYQYNIAAETYEFYGSGVGKLCHRRVVDVSVAEENKLWIATDGGGVNILDLKSNQISSIQSGAGKMHLTSNAVTSLCKDNESRWWIGTQRGGVNIIDRQKDKFTTIRRDILDKNSLIDNFTLSFCEDSDKAIWVGTDGGGVSLWNRKDNIYRNFVHNEADPTSLSNNNATSILRDYENNIWIATWGGGINRYSRATGTFKHYACGDDVYVWKLYEDREKNLWAGTTESGPLYRYNKAADKFEVYDASLTNAISILEDQAGNLWLGTFDQLIRVDKQARKHKKYKIDYPVRDLYQDKSGNFWIGTQGLGLLKFDFGTGKFQTFTESEGLANNSVHNIEEDKEGNLWISTYHGVSKYNPKENKFKNFYETDGLQSNQFNYNASLSLSTGELVFGGIKGFNIFNPDSIKAESSFPKLVITGIRLFNQPVTSADNILKPGQSLCNINDITLPYDKSLISFDFSALEYSSPGNIKYAYLLEGWDNTWNYAENHRTANYSKLKEGDYKLRIKSTNSEGVWNCEEQVVNIKVLPPWYRTWWAYGIYGSGLLGLLYMFNLYKSKQARLKYEVEIANIKAEKEAELNEKKLSFFTNVSHEFRTPLTLIINPVKELVDKKREKVDFNDLSVIYRNARRLLSLVDQLLLFRKAESNADTLKVCKLNMAQICEEVFLSFTCQANTKNIAYTFECENKSLELYADREKVEIILFNLLSNAFKFTPAAGKVVMALRELAHQVEITVKDSGCGIPANTGAKLFDKFHQVNSTGATSGGGFGIGLYLVKQLVEKHKGEIRYESEPAKGTQFYILLPKGKEHFSADSISEDGADSSVFLNELLESIRTEEEPVLVTDAKPANHLDELIQEKGTMLLVEDNDQIRQYVKDIFSSSFTVFEADNGETGFELAQEYLPDIIISDVLMQGMSGLELCSKIKENVSLSHIPVILLTASSSPEVKLKGIEGGADDYITKPFEKELLVAKVDNILKSRDNLQRFFYNEITLKTNKLRISAEYSNFLAVCIETIESHLDDPDFNIKAFAKEMGMSHSNLYNRVKSISGRSVSDFVRFIRLRKVAKLLIDTDCKVNEAAFQAGFSDIKYFRAQFHKLFGMNPSEYIKKYRKPFHKSYTLNEEVLKPMEV</sequence>
<dbReference type="Gene3D" id="1.10.10.60">
    <property type="entry name" value="Homeodomain-like"/>
    <property type="match status" value="1"/>
</dbReference>
<dbReference type="InterPro" id="IPR015943">
    <property type="entry name" value="WD40/YVTN_repeat-like_dom_sf"/>
</dbReference>
<dbReference type="EMBL" id="JBHUHV010000039">
    <property type="protein sequence ID" value="MFD2067824.1"/>
    <property type="molecule type" value="Genomic_DNA"/>
</dbReference>
<dbReference type="InterPro" id="IPR011006">
    <property type="entry name" value="CheY-like_superfamily"/>
</dbReference>
<name>A0ABW4WYK9_9BACT</name>
<dbReference type="Proteomes" id="UP001597369">
    <property type="component" value="Unassembled WGS sequence"/>
</dbReference>
<dbReference type="PRINTS" id="PR00344">
    <property type="entry name" value="BCTRLSENSOR"/>
</dbReference>
<dbReference type="CDD" id="cd17574">
    <property type="entry name" value="REC_OmpR"/>
    <property type="match status" value="1"/>
</dbReference>
<evidence type="ECO:0000313" key="11">
    <source>
        <dbReference type="Proteomes" id="UP001597369"/>
    </source>
</evidence>
<evidence type="ECO:0000256" key="3">
    <source>
        <dbReference type="ARBA" id="ARBA00022553"/>
    </source>
</evidence>
<reference evidence="11" key="1">
    <citation type="journal article" date="2019" name="Int. J. Syst. Evol. Microbiol.">
        <title>The Global Catalogue of Microorganisms (GCM) 10K type strain sequencing project: providing services to taxonomists for standard genome sequencing and annotation.</title>
        <authorList>
            <consortium name="The Broad Institute Genomics Platform"/>
            <consortium name="The Broad Institute Genome Sequencing Center for Infectious Disease"/>
            <person name="Wu L."/>
            <person name="Ma J."/>
        </authorList>
    </citation>
    <scope>NUCLEOTIDE SEQUENCE [LARGE SCALE GENOMIC DNA]</scope>
    <source>
        <strain evidence="11">JCM 16545</strain>
    </source>
</reference>
<evidence type="ECO:0000256" key="5">
    <source>
        <dbReference type="ARBA" id="ARBA00023163"/>
    </source>
</evidence>
<dbReference type="Gene3D" id="3.40.50.2300">
    <property type="match status" value="1"/>
</dbReference>
<dbReference type="InterPro" id="IPR036890">
    <property type="entry name" value="HATPase_C_sf"/>
</dbReference>
<evidence type="ECO:0000256" key="1">
    <source>
        <dbReference type="ARBA" id="ARBA00000085"/>
    </source>
</evidence>
<dbReference type="PANTHER" id="PTHR43547:SF2">
    <property type="entry name" value="HYBRID SIGNAL TRANSDUCTION HISTIDINE KINASE C"/>
    <property type="match status" value="1"/>
</dbReference>
<evidence type="ECO:0000256" key="2">
    <source>
        <dbReference type="ARBA" id="ARBA00012438"/>
    </source>
</evidence>